<dbReference type="InterPro" id="IPR012338">
    <property type="entry name" value="Beta-lactam/transpept-like"/>
</dbReference>
<dbReference type="Gene3D" id="3.40.710.10">
    <property type="entry name" value="DD-peptidase/beta-lactamase superfamily"/>
    <property type="match status" value="1"/>
</dbReference>
<reference evidence="1 2" key="1">
    <citation type="submission" date="2023-07" db="EMBL/GenBank/DDBJ databases">
        <title>Sequencing the genomes of 1000 actinobacteria strains.</title>
        <authorList>
            <person name="Klenk H.-P."/>
        </authorList>
    </citation>
    <scope>NUCLEOTIDE SEQUENCE [LARGE SCALE GENOMIC DNA]</scope>
    <source>
        <strain evidence="1 2">DSM 44109</strain>
    </source>
</reference>
<name>A0ABT9RIA8_9ACTN</name>
<proteinExistence type="predicted"/>
<protein>
    <submittedName>
        <fullName evidence="1">Uncharacterized protein</fullName>
    </submittedName>
</protein>
<dbReference type="EMBL" id="JAUSRB010000002">
    <property type="protein sequence ID" value="MDP9869027.1"/>
    <property type="molecule type" value="Genomic_DNA"/>
</dbReference>
<sequence>MRSLARLYAMLLPGTEDPLISDRTLSAAVRPRTVGRDRVLGLPTAFGRGFALPSRA</sequence>
<evidence type="ECO:0000313" key="2">
    <source>
        <dbReference type="Proteomes" id="UP001230426"/>
    </source>
</evidence>
<organism evidence="1 2">
    <name type="scientific">Streptosporangium brasiliense</name>
    <dbReference type="NCBI Taxonomy" id="47480"/>
    <lineage>
        <taxon>Bacteria</taxon>
        <taxon>Bacillati</taxon>
        <taxon>Actinomycetota</taxon>
        <taxon>Actinomycetes</taxon>
        <taxon>Streptosporangiales</taxon>
        <taxon>Streptosporangiaceae</taxon>
        <taxon>Streptosporangium</taxon>
    </lineage>
</organism>
<gene>
    <name evidence="1" type="ORF">J2S55_008293</name>
</gene>
<comment type="caution">
    <text evidence="1">The sequence shown here is derived from an EMBL/GenBank/DDBJ whole genome shotgun (WGS) entry which is preliminary data.</text>
</comment>
<dbReference type="Proteomes" id="UP001230426">
    <property type="component" value="Unassembled WGS sequence"/>
</dbReference>
<accession>A0ABT9RIA8</accession>
<evidence type="ECO:0000313" key="1">
    <source>
        <dbReference type="EMBL" id="MDP9869027.1"/>
    </source>
</evidence>
<dbReference type="RefSeq" id="WP_306872485.1">
    <property type="nucleotide sequence ID" value="NZ_JAUSRB010000002.1"/>
</dbReference>
<keyword evidence="2" id="KW-1185">Reference proteome</keyword>